<dbReference type="Gene3D" id="1.10.260.40">
    <property type="entry name" value="lambda repressor-like DNA-binding domains"/>
    <property type="match status" value="1"/>
</dbReference>
<dbReference type="RefSeq" id="WP_085010010.1">
    <property type="nucleotide sequence ID" value="NZ_NAAD01000006.1"/>
</dbReference>
<reference evidence="2 3" key="1">
    <citation type="submission" date="2017-03" db="EMBL/GenBank/DDBJ databases">
        <title>Genome sequence of Geothermobacter sp. EPR-M, Deep-Sea Iron Reducer.</title>
        <authorList>
            <person name="Tully B."/>
            <person name="Savalia P."/>
            <person name="Abuyen K."/>
            <person name="Baughan C."/>
            <person name="Romero E."/>
            <person name="Ronkowski C."/>
            <person name="Torres B."/>
            <person name="Tremblay J."/>
            <person name="Trujillo A."/>
            <person name="Tyler M."/>
            <person name="Perez-Rodriguez I."/>
            <person name="Amend J."/>
        </authorList>
    </citation>
    <scope>NUCLEOTIDE SEQUENCE [LARGE SCALE GENOMIC DNA]</scope>
    <source>
        <strain evidence="2 3">EPR-M</strain>
    </source>
</reference>
<proteinExistence type="predicted"/>
<evidence type="ECO:0000259" key="1">
    <source>
        <dbReference type="PROSITE" id="PS50943"/>
    </source>
</evidence>
<name>A0A1X0Y7Z4_9BACT</name>
<comment type="caution">
    <text evidence="2">The sequence shown here is derived from an EMBL/GenBank/DDBJ whole genome shotgun (WGS) entry which is preliminary data.</text>
</comment>
<dbReference type="SUPFAM" id="SSF47413">
    <property type="entry name" value="lambda repressor-like DNA-binding domains"/>
    <property type="match status" value="1"/>
</dbReference>
<dbReference type="CDD" id="cd00093">
    <property type="entry name" value="HTH_XRE"/>
    <property type="match status" value="1"/>
</dbReference>
<dbReference type="InterPro" id="IPR010982">
    <property type="entry name" value="Lambda_DNA-bd_dom_sf"/>
</dbReference>
<dbReference type="AlphaFoldDB" id="A0A1X0Y7Z4"/>
<protein>
    <recommendedName>
        <fullName evidence="1">HTH cro/C1-type domain-containing protein</fullName>
    </recommendedName>
</protein>
<dbReference type="PROSITE" id="PS50943">
    <property type="entry name" value="HTH_CROC1"/>
    <property type="match status" value="1"/>
</dbReference>
<evidence type="ECO:0000313" key="3">
    <source>
        <dbReference type="Proteomes" id="UP000193136"/>
    </source>
</evidence>
<sequence length="109" mass="12503">MSAQEKYMESSGNIFKDLGFKQPEEMQAKAQIAYHISQIIRHRHMTQKEAAAELGLTQPKISNIMAGRLDGVSLEKLMLLMMKLNRDVEIVIKKKPRTRKHAHLNVVYA</sequence>
<dbReference type="EMBL" id="NAAD01000006">
    <property type="protein sequence ID" value="ORJ61331.1"/>
    <property type="molecule type" value="Genomic_DNA"/>
</dbReference>
<keyword evidence="3" id="KW-1185">Reference proteome</keyword>
<gene>
    <name evidence="2" type="ORF">B5V00_06780</name>
</gene>
<dbReference type="OrthoDB" id="9795596at2"/>
<dbReference type="Pfam" id="PF13744">
    <property type="entry name" value="HTH_37"/>
    <property type="match status" value="1"/>
</dbReference>
<dbReference type="SMART" id="SM00530">
    <property type="entry name" value="HTH_XRE"/>
    <property type="match status" value="1"/>
</dbReference>
<dbReference type="InterPro" id="IPR001387">
    <property type="entry name" value="Cro/C1-type_HTH"/>
</dbReference>
<dbReference type="InterPro" id="IPR039554">
    <property type="entry name" value="HigA2-like_HTH"/>
</dbReference>
<organism evidence="2 3">
    <name type="scientific">Geothermobacter hydrogeniphilus</name>
    <dbReference type="NCBI Taxonomy" id="1969733"/>
    <lineage>
        <taxon>Bacteria</taxon>
        <taxon>Pseudomonadati</taxon>
        <taxon>Thermodesulfobacteriota</taxon>
        <taxon>Desulfuromonadia</taxon>
        <taxon>Desulfuromonadales</taxon>
        <taxon>Geothermobacteraceae</taxon>
        <taxon>Geothermobacter</taxon>
    </lineage>
</organism>
<evidence type="ECO:0000313" key="2">
    <source>
        <dbReference type="EMBL" id="ORJ61331.1"/>
    </source>
</evidence>
<feature type="domain" description="HTH cro/C1-type" evidence="1">
    <location>
        <begin position="36"/>
        <end position="91"/>
    </location>
</feature>
<dbReference type="Proteomes" id="UP000193136">
    <property type="component" value="Unassembled WGS sequence"/>
</dbReference>
<accession>A0A1X0Y7Z4</accession>
<dbReference type="STRING" id="1969733.B5V00_06780"/>
<dbReference type="GO" id="GO:0003677">
    <property type="term" value="F:DNA binding"/>
    <property type="evidence" value="ECO:0007669"/>
    <property type="project" value="InterPro"/>
</dbReference>